<dbReference type="InterPro" id="IPR051469">
    <property type="entry name" value="FliN/MopA/SpaO"/>
</dbReference>
<dbReference type="InterPro" id="IPR012826">
    <property type="entry name" value="FliN"/>
</dbReference>
<feature type="domain" description="Flagellar motor switch protein FliN-like C-terminal" evidence="8">
    <location>
        <begin position="127"/>
        <end position="197"/>
    </location>
</feature>
<evidence type="ECO:0000256" key="1">
    <source>
        <dbReference type="ARBA" id="ARBA00004413"/>
    </source>
</evidence>
<evidence type="ECO:0000256" key="7">
    <source>
        <dbReference type="SAM" id="MobiDB-lite"/>
    </source>
</evidence>
<evidence type="ECO:0000313" key="9">
    <source>
        <dbReference type="EMBL" id="MBU2692174.1"/>
    </source>
</evidence>
<dbReference type="InterPro" id="IPR036429">
    <property type="entry name" value="SpoA-like_sf"/>
</dbReference>
<dbReference type="Gene3D" id="2.30.330.10">
    <property type="entry name" value="SpoA-like"/>
    <property type="match status" value="1"/>
</dbReference>
<comment type="caution">
    <text evidence="9">The sequence shown here is derived from an EMBL/GenBank/DDBJ whole genome shotgun (WGS) entry which is preliminary data.</text>
</comment>
<accession>A0A948RZ04</accession>
<dbReference type="GO" id="GO:0071973">
    <property type="term" value="P:bacterial-type flagellum-dependent cell motility"/>
    <property type="evidence" value="ECO:0007669"/>
    <property type="project" value="InterPro"/>
</dbReference>
<dbReference type="EMBL" id="JAHJDP010000085">
    <property type="protein sequence ID" value="MBU2692174.1"/>
    <property type="molecule type" value="Genomic_DNA"/>
</dbReference>
<keyword evidence="4" id="KW-0145">Chemotaxis</keyword>
<dbReference type="SUPFAM" id="SSF101801">
    <property type="entry name" value="Surface presentation of antigens (SPOA)"/>
    <property type="match status" value="1"/>
</dbReference>
<dbReference type="Proteomes" id="UP000777784">
    <property type="component" value="Unassembled WGS sequence"/>
</dbReference>
<keyword evidence="9" id="KW-0282">Flagellum</keyword>
<evidence type="ECO:0000259" key="8">
    <source>
        <dbReference type="Pfam" id="PF01052"/>
    </source>
</evidence>
<evidence type="ECO:0000313" key="10">
    <source>
        <dbReference type="Proteomes" id="UP000777784"/>
    </source>
</evidence>
<comment type="similarity">
    <text evidence="2">Belongs to the FliN/MopA/SpaO family.</text>
</comment>
<dbReference type="InterPro" id="IPR001543">
    <property type="entry name" value="FliN-like_C"/>
</dbReference>
<evidence type="ECO:0000256" key="3">
    <source>
        <dbReference type="ARBA" id="ARBA00022475"/>
    </source>
</evidence>
<evidence type="ECO:0000256" key="5">
    <source>
        <dbReference type="ARBA" id="ARBA00022779"/>
    </source>
</evidence>
<dbReference type="AlphaFoldDB" id="A0A948RZ04"/>
<dbReference type="GO" id="GO:0005886">
    <property type="term" value="C:plasma membrane"/>
    <property type="evidence" value="ECO:0007669"/>
    <property type="project" value="UniProtKB-SubCell"/>
</dbReference>
<organism evidence="9 10">
    <name type="scientific">Eiseniibacteriota bacterium</name>
    <dbReference type="NCBI Taxonomy" id="2212470"/>
    <lineage>
        <taxon>Bacteria</taxon>
        <taxon>Candidatus Eiseniibacteriota</taxon>
    </lineage>
</organism>
<dbReference type="GO" id="GO:0006935">
    <property type="term" value="P:chemotaxis"/>
    <property type="evidence" value="ECO:0007669"/>
    <property type="project" value="UniProtKB-KW"/>
</dbReference>
<keyword evidence="9" id="KW-0969">Cilium</keyword>
<dbReference type="InterPro" id="IPR001172">
    <property type="entry name" value="FliN_T3SS_HrcQb"/>
</dbReference>
<reference evidence="9" key="1">
    <citation type="submission" date="2021-05" db="EMBL/GenBank/DDBJ databases">
        <title>Energy efficiency and biological interactions define the core microbiome of deep oligotrophic groundwater.</title>
        <authorList>
            <person name="Mehrshad M."/>
            <person name="Lopez-Fernandez M."/>
            <person name="Bell E."/>
            <person name="Bernier-Latmani R."/>
            <person name="Bertilsson S."/>
            <person name="Dopson M."/>
        </authorList>
    </citation>
    <scope>NUCLEOTIDE SEQUENCE</scope>
    <source>
        <strain evidence="9">Modern_marine.mb.64</strain>
    </source>
</reference>
<evidence type="ECO:0000256" key="6">
    <source>
        <dbReference type="ARBA" id="ARBA00023136"/>
    </source>
</evidence>
<dbReference type="NCBIfam" id="TIGR02480">
    <property type="entry name" value="fliN"/>
    <property type="match status" value="1"/>
</dbReference>
<comment type="subcellular location">
    <subcellularLocation>
        <location evidence="1">Cell membrane</location>
        <topology evidence="1">Peripheral membrane protein</topology>
        <orientation evidence="1">Cytoplasmic side</orientation>
    </subcellularLocation>
</comment>
<dbReference type="PANTHER" id="PTHR43484">
    <property type="match status" value="1"/>
</dbReference>
<sequence length="207" mass="21720">MDETMNPTGDENEEIESIGGSESESTENEEVLGAESGTPDAAGAADEETDPSGGIDSLGLDEQFPQGAGDNDGSSASEEDIDNLLQAAAELGVLDDSENNSLSEVKTVEFPQLVNSHRAGEGANLELLYDVQLPIAVELGRAQMDISEILDLGPGSVVELDKMAGESVDLLVNGVNIGKGEVVVVDEQFGIRITHLLSPRDRVQKLA</sequence>
<dbReference type="GO" id="GO:0009425">
    <property type="term" value="C:bacterial-type flagellum basal body"/>
    <property type="evidence" value="ECO:0007669"/>
    <property type="project" value="InterPro"/>
</dbReference>
<proteinExistence type="inferred from homology"/>
<dbReference type="Pfam" id="PF01052">
    <property type="entry name" value="FliMN_C"/>
    <property type="match status" value="1"/>
</dbReference>
<gene>
    <name evidence="9" type="primary">fliN</name>
    <name evidence="9" type="ORF">KJ970_14730</name>
</gene>
<dbReference type="PRINTS" id="PR00956">
    <property type="entry name" value="FLGMOTORFLIN"/>
</dbReference>
<dbReference type="GO" id="GO:0003774">
    <property type="term" value="F:cytoskeletal motor activity"/>
    <property type="evidence" value="ECO:0007669"/>
    <property type="project" value="InterPro"/>
</dbReference>
<dbReference type="PANTHER" id="PTHR43484:SF1">
    <property type="entry name" value="FLAGELLAR MOTOR SWITCH PROTEIN FLIN"/>
    <property type="match status" value="1"/>
</dbReference>
<keyword evidence="3" id="KW-1003">Cell membrane</keyword>
<keyword evidence="5" id="KW-0283">Flagellar rotation</keyword>
<evidence type="ECO:0000256" key="2">
    <source>
        <dbReference type="ARBA" id="ARBA00009226"/>
    </source>
</evidence>
<protein>
    <submittedName>
        <fullName evidence="9">Flagellar motor switch protein FliN</fullName>
    </submittedName>
</protein>
<keyword evidence="6" id="KW-0472">Membrane</keyword>
<name>A0A948RZ04_UNCEI</name>
<keyword evidence="9" id="KW-0966">Cell projection</keyword>
<feature type="region of interest" description="Disordered" evidence="7">
    <location>
        <begin position="1"/>
        <end position="77"/>
    </location>
</feature>
<evidence type="ECO:0000256" key="4">
    <source>
        <dbReference type="ARBA" id="ARBA00022500"/>
    </source>
</evidence>